<protein>
    <submittedName>
        <fullName evidence="2">Uncharacterized protein</fullName>
    </submittedName>
</protein>
<evidence type="ECO:0000313" key="2">
    <source>
        <dbReference type="EMBL" id="MBB4749155.1"/>
    </source>
</evidence>
<proteinExistence type="predicted"/>
<evidence type="ECO:0000313" key="3">
    <source>
        <dbReference type="Proteomes" id="UP000590511"/>
    </source>
</evidence>
<evidence type="ECO:0000313" key="4">
    <source>
        <dbReference type="Proteomes" id="UP000631312"/>
    </source>
</evidence>
<accession>A0A7W7HEP5</accession>
<dbReference type="Proteomes" id="UP000631312">
    <property type="component" value="Unassembled WGS sequence"/>
</dbReference>
<dbReference type="EMBL" id="JACHNC010000001">
    <property type="protein sequence ID" value="MBB4749155.1"/>
    <property type="molecule type" value="Genomic_DNA"/>
</dbReference>
<comment type="caution">
    <text evidence="2">The sequence shown here is derived from an EMBL/GenBank/DDBJ whole genome shotgun (WGS) entry which is preliminary data.</text>
</comment>
<dbReference type="EMBL" id="BOMP01000098">
    <property type="protein sequence ID" value="GIE42747.1"/>
    <property type="molecule type" value="Genomic_DNA"/>
</dbReference>
<name>A0A7W7HEP5_9ACTN</name>
<organism evidence="2 3">
    <name type="scientific">Actinoplanes lobatus</name>
    <dbReference type="NCBI Taxonomy" id="113568"/>
    <lineage>
        <taxon>Bacteria</taxon>
        <taxon>Bacillati</taxon>
        <taxon>Actinomycetota</taxon>
        <taxon>Actinomycetes</taxon>
        <taxon>Micromonosporales</taxon>
        <taxon>Micromonosporaceae</taxon>
        <taxon>Actinoplanes</taxon>
    </lineage>
</organism>
<dbReference type="Proteomes" id="UP000590511">
    <property type="component" value="Unassembled WGS sequence"/>
</dbReference>
<sequence>MTDNIRRIMLARMVNAVRYQLEGTGLAGTAGDDIREAVERGIVAGLAPLAADVLAVLGEPQPHFHLARATEEICTVCKARRRLTALFDSEPS</sequence>
<gene>
    <name evidence="1" type="ORF">Alo02nite_56450</name>
    <name evidence="2" type="ORF">BJ964_003316</name>
</gene>
<dbReference type="RefSeq" id="WP_188121522.1">
    <property type="nucleotide sequence ID" value="NZ_BOMP01000098.1"/>
</dbReference>
<reference evidence="1 4" key="2">
    <citation type="submission" date="2021-01" db="EMBL/GenBank/DDBJ databases">
        <title>Whole genome shotgun sequence of Actinoplanes lobatus NBRC 12513.</title>
        <authorList>
            <person name="Komaki H."/>
            <person name="Tamura T."/>
        </authorList>
    </citation>
    <scope>NUCLEOTIDE SEQUENCE [LARGE SCALE GENOMIC DNA]</scope>
    <source>
        <strain evidence="1 4">NBRC 12513</strain>
    </source>
</reference>
<keyword evidence="4" id="KW-1185">Reference proteome</keyword>
<evidence type="ECO:0000313" key="1">
    <source>
        <dbReference type="EMBL" id="GIE42747.1"/>
    </source>
</evidence>
<dbReference type="AlphaFoldDB" id="A0A7W7HEP5"/>
<reference evidence="2 3" key="1">
    <citation type="submission" date="2020-08" db="EMBL/GenBank/DDBJ databases">
        <title>Sequencing the genomes of 1000 actinobacteria strains.</title>
        <authorList>
            <person name="Klenk H.-P."/>
        </authorList>
    </citation>
    <scope>NUCLEOTIDE SEQUENCE [LARGE SCALE GENOMIC DNA]</scope>
    <source>
        <strain evidence="2 3">DSM 43150</strain>
    </source>
</reference>